<keyword evidence="3" id="KW-1185">Reference proteome</keyword>
<evidence type="ECO:0000313" key="2">
    <source>
        <dbReference type="EMBL" id="OBU00698.1"/>
    </source>
</evidence>
<protein>
    <submittedName>
        <fullName evidence="2">Uncharacterized protein</fullName>
    </submittedName>
</protein>
<organism evidence="2 3">
    <name type="scientific">Pseudogymnoascus verrucosus</name>
    <dbReference type="NCBI Taxonomy" id="342668"/>
    <lineage>
        <taxon>Eukaryota</taxon>
        <taxon>Fungi</taxon>
        <taxon>Dikarya</taxon>
        <taxon>Ascomycota</taxon>
        <taxon>Pezizomycotina</taxon>
        <taxon>Leotiomycetes</taxon>
        <taxon>Thelebolales</taxon>
        <taxon>Thelebolaceae</taxon>
        <taxon>Pseudogymnoascus</taxon>
    </lineage>
</organism>
<evidence type="ECO:0000313" key="3">
    <source>
        <dbReference type="Proteomes" id="UP000091956"/>
    </source>
</evidence>
<proteinExistence type="predicted"/>
<feature type="region of interest" description="Disordered" evidence="1">
    <location>
        <begin position="97"/>
        <end position="143"/>
    </location>
</feature>
<sequence length="143" mass="16288">MESAPTTPPHRSLVASKPRILRGVALLRDFERAKVSDEAKDFRETKGFDETQGFNAIGSEESRVSGKTQTSEKARFLRIFMFLEGFRFRGGQRVAYEPQRLRSETESTPPDQGQQHRGGMSDFVAQQKERREAIKTTHYPSPI</sequence>
<dbReference type="GeneID" id="28834709"/>
<reference evidence="2 3" key="1">
    <citation type="submission" date="2016-03" db="EMBL/GenBank/DDBJ databases">
        <title>Comparative genomics of Pseudogymnoascus destructans, the fungus causing white-nose syndrome of bats.</title>
        <authorList>
            <person name="Palmer J.M."/>
            <person name="Drees K.P."/>
            <person name="Foster J.T."/>
            <person name="Lindner D.L."/>
        </authorList>
    </citation>
    <scope>NUCLEOTIDE SEQUENCE [LARGE SCALE GENOMIC DNA]</scope>
    <source>
        <strain evidence="2 3">UAMH 10579</strain>
    </source>
</reference>
<evidence type="ECO:0000256" key="1">
    <source>
        <dbReference type="SAM" id="MobiDB-lite"/>
    </source>
</evidence>
<dbReference type="AlphaFoldDB" id="A0A1B8GXY3"/>
<dbReference type="Proteomes" id="UP000091956">
    <property type="component" value="Unassembled WGS sequence"/>
</dbReference>
<gene>
    <name evidence="2" type="ORF">VE01_01323</name>
</gene>
<name>A0A1B8GXY3_9PEZI</name>
<reference evidence="3" key="2">
    <citation type="journal article" date="2018" name="Nat. Commun.">
        <title>Extreme sensitivity to ultraviolet light in the fungal pathogen causing white-nose syndrome of bats.</title>
        <authorList>
            <person name="Palmer J.M."/>
            <person name="Drees K.P."/>
            <person name="Foster J.T."/>
            <person name="Lindner D.L."/>
        </authorList>
    </citation>
    <scope>NUCLEOTIDE SEQUENCE [LARGE SCALE GENOMIC DNA]</scope>
    <source>
        <strain evidence="3">UAMH 10579</strain>
    </source>
</reference>
<feature type="compositionally biased region" description="Polar residues" evidence="1">
    <location>
        <begin position="106"/>
        <end position="115"/>
    </location>
</feature>
<dbReference type="RefSeq" id="XP_018134430.1">
    <property type="nucleotide sequence ID" value="XM_018270847.1"/>
</dbReference>
<accession>A0A1B8GXY3</accession>
<dbReference type="EMBL" id="KV460208">
    <property type="protein sequence ID" value="OBU00698.1"/>
    <property type="molecule type" value="Genomic_DNA"/>
</dbReference>